<dbReference type="InterPro" id="IPR019617">
    <property type="entry name" value="DUF2489"/>
</dbReference>
<feature type="domain" description="DUF2489" evidence="3">
    <location>
        <begin position="18"/>
        <end position="148"/>
    </location>
</feature>
<evidence type="ECO:0000256" key="1">
    <source>
        <dbReference type="SAM" id="MobiDB-lite"/>
    </source>
</evidence>
<name>A0A1E2V785_9GAMM</name>
<dbReference type="Pfam" id="PF10675">
    <property type="entry name" value="DUF2489"/>
    <property type="match status" value="1"/>
</dbReference>
<proteinExistence type="predicted"/>
<comment type="caution">
    <text evidence="4">The sequence shown here is derived from an EMBL/GenBank/DDBJ whole genome shotgun (WGS) entry which is preliminary data.</text>
</comment>
<keyword evidence="2" id="KW-0472">Membrane</keyword>
<feature type="transmembrane region" description="Helical" evidence="2">
    <location>
        <begin position="6"/>
        <end position="26"/>
    </location>
</feature>
<reference evidence="4 5" key="1">
    <citation type="submission" date="2016-08" db="EMBL/GenBank/DDBJ databases">
        <authorList>
            <person name="Seilhamer J.J."/>
        </authorList>
    </citation>
    <scope>NUCLEOTIDE SEQUENCE [LARGE SCALE GENOMIC DNA]</scope>
    <source>
        <strain evidence="4 5">PH27A</strain>
    </source>
</reference>
<dbReference type="AlphaFoldDB" id="A0A1E2V785"/>
<accession>A0A1E2V785</accession>
<evidence type="ECO:0000256" key="2">
    <source>
        <dbReference type="SAM" id="Phobius"/>
    </source>
</evidence>
<evidence type="ECO:0000313" key="4">
    <source>
        <dbReference type="EMBL" id="ODC02870.1"/>
    </source>
</evidence>
<dbReference type="STRING" id="197479.BFW38_04190"/>
<evidence type="ECO:0000313" key="5">
    <source>
        <dbReference type="Proteomes" id="UP000094291"/>
    </source>
</evidence>
<dbReference type="Proteomes" id="UP000094291">
    <property type="component" value="Unassembled WGS sequence"/>
</dbReference>
<dbReference type="EMBL" id="MDTQ01000001">
    <property type="protein sequence ID" value="ODC02870.1"/>
    <property type="molecule type" value="Genomic_DNA"/>
</dbReference>
<keyword evidence="5" id="KW-1185">Reference proteome</keyword>
<evidence type="ECO:0000259" key="3">
    <source>
        <dbReference type="Pfam" id="PF10675"/>
    </source>
</evidence>
<dbReference type="RefSeq" id="WP_175400930.1">
    <property type="nucleotide sequence ID" value="NZ_MDTQ01000001.1"/>
</dbReference>
<protein>
    <recommendedName>
        <fullName evidence="3">DUF2489 domain-containing protein</fullName>
    </recommendedName>
</protein>
<keyword evidence="2" id="KW-1133">Transmembrane helix</keyword>
<organism evidence="4 5">
    <name type="scientific">Terasakiispira papahanaumokuakeensis</name>
    <dbReference type="NCBI Taxonomy" id="197479"/>
    <lineage>
        <taxon>Bacteria</taxon>
        <taxon>Pseudomonadati</taxon>
        <taxon>Pseudomonadota</taxon>
        <taxon>Gammaproteobacteria</taxon>
        <taxon>Oceanospirillales</taxon>
        <taxon>Terasakiispira</taxon>
    </lineage>
</organism>
<sequence length="174" mass="20101">MAENTAWILLAVALVIVAILGGYALILRRRLAKRRVAMAAQWADEAQRAQHNLLENLQVIAQCMLDDQMNLTEGCLRARLLLDLLEEGRYVFQEEFVVFDTVHQRARHLDTHEAREALSKKERRQQDAERRAIEEQHESSIREGARSLFNFCVKKRAQQTPDEALFHDATQPVK</sequence>
<keyword evidence="2" id="KW-0812">Transmembrane</keyword>
<feature type="region of interest" description="Disordered" evidence="1">
    <location>
        <begin position="113"/>
        <end position="140"/>
    </location>
</feature>
<gene>
    <name evidence="4" type="ORF">BFW38_04190</name>
</gene>